<dbReference type="InterPro" id="IPR003779">
    <property type="entry name" value="CMD-like"/>
</dbReference>
<dbReference type="EMBL" id="CP159872">
    <property type="protein sequence ID" value="XCM82310.1"/>
    <property type="molecule type" value="Genomic_DNA"/>
</dbReference>
<accession>A0AAU8K4B4</accession>
<gene>
    <name evidence="2" type="ORF">ABWK59_27060</name>
</gene>
<feature type="domain" description="Carboxymuconolactone decarboxylase-like" evidence="1">
    <location>
        <begin position="41"/>
        <end position="119"/>
    </location>
</feature>
<dbReference type="InterPro" id="IPR029032">
    <property type="entry name" value="AhpD-like"/>
</dbReference>
<dbReference type="NCBIfam" id="TIGR00778">
    <property type="entry name" value="ahpD_dom"/>
    <property type="match status" value="1"/>
</dbReference>
<evidence type="ECO:0000313" key="2">
    <source>
        <dbReference type="EMBL" id="XCM82310.1"/>
    </source>
</evidence>
<dbReference type="GO" id="GO:0051920">
    <property type="term" value="F:peroxiredoxin activity"/>
    <property type="evidence" value="ECO:0007669"/>
    <property type="project" value="InterPro"/>
</dbReference>
<dbReference type="PANTHER" id="PTHR35446">
    <property type="entry name" value="SI:CH211-175M2.5"/>
    <property type="match status" value="1"/>
</dbReference>
<dbReference type="PANTHER" id="PTHR35446:SF3">
    <property type="entry name" value="CMD DOMAIN-CONTAINING PROTEIN"/>
    <property type="match status" value="1"/>
</dbReference>
<proteinExistence type="predicted"/>
<dbReference type="SUPFAM" id="SSF69118">
    <property type="entry name" value="AhpD-like"/>
    <property type="match status" value="1"/>
</dbReference>
<name>A0AAU8K4B4_9ACTN</name>
<evidence type="ECO:0000259" key="1">
    <source>
        <dbReference type="Pfam" id="PF02627"/>
    </source>
</evidence>
<dbReference type="InterPro" id="IPR004675">
    <property type="entry name" value="AhpD_core"/>
</dbReference>
<dbReference type="KEGG" id="kcm:ABWK59_27060"/>
<reference evidence="2" key="1">
    <citation type="submission" date="2024-06" db="EMBL/GenBank/DDBJ databases">
        <title>The genome sequences of Kitasatospora sp. strain HUAS MG31.</title>
        <authorList>
            <person name="Mo P."/>
        </authorList>
    </citation>
    <scope>NUCLEOTIDE SEQUENCE</scope>
    <source>
        <strain evidence="2">HUAS MG31</strain>
    </source>
</reference>
<dbReference type="Pfam" id="PF02627">
    <property type="entry name" value="CMD"/>
    <property type="match status" value="1"/>
</dbReference>
<dbReference type="RefSeq" id="WP_354643242.1">
    <property type="nucleotide sequence ID" value="NZ_CP159872.1"/>
</dbReference>
<organism evidence="2">
    <name type="scientific">Kitasatospora camelliae</name>
    <dbReference type="NCBI Taxonomy" id="3156397"/>
    <lineage>
        <taxon>Bacteria</taxon>
        <taxon>Bacillati</taxon>
        <taxon>Actinomycetota</taxon>
        <taxon>Actinomycetes</taxon>
        <taxon>Kitasatosporales</taxon>
        <taxon>Streptomycetaceae</taxon>
        <taxon>Kitasatospora</taxon>
    </lineage>
</organism>
<protein>
    <submittedName>
        <fullName evidence="2">Carboxymuconolactone decarboxylase family protein</fullName>
    </submittedName>
</protein>
<dbReference type="AlphaFoldDB" id="A0AAU8K4B4"/>
<sequence length="188" mass="20244">MARLPQLTPDTAEADQRDLLEATRRQLGRVPHLYAALANGPAALRGYLALRDALTGGVLDERLREQLALLVAQENGCLYCVSAHTLRGGRLLGMSEEELLATRRAEDTDPHARAVLGIASEVVRTRGRVDDALLALARADGVTDAELAEIVAHVALNTLSNYFNHLAEPDLDFPAVASMDVTDAEAAR</sequence>
<dbReference type="Gene3D" id="1.20.1290.10">
    <property type="entry name" value="AhpD-like"/>
    <property type="match status" value="1"/>
</dbReference>